<evidence type="ECO:0000256" key="1">
    <source>
        <dbReference type="ARBA" id="ARBA00009455"/>
    </source>
</evidence>
<dbReference type="PRINTS" id="PR00394">
    <property type="entry name" value="RHSPROTEIN"/>
</dbReference>
<dbReference type="RefSeq" id="WP_006687582.1">
    <property type="nucleotide sequence ID" value="NZ_GG730302.1"/>
</dbReference>
<dbReference type="InterPro" id="IPR050708">
    <property type="entry name" value="T6SS_VgrG/RHS"/>
</dbReference>
<dbReference type="InterPro" id="IPR006530">
    <property type="entry name" value="YD"/>
</dbReference>
<dbReference type="NCBIfam" id="NF041261">
    <property type="entry name" value="RHS_core"/>
    <property type="match status" value="1"/>
</dbReference>
<evidence type="ECO:0000313" key="7">
    <source>
        <dbReference type="Proteomes" id="UP000003880"/>
    </source>
</evidence>
<dbReference type="EMBL" id="ABWL02000023">
    <property type="protein sequence ID" value="EFE06258.1"/>
    <property type="molecule type" value="Genomic_DNA"/>
</dbReference>
<dbReference type="Proteomes" id="UP000003880">
    <property type="component" value="Unassembled WGS sequence"/>
</dbReference>
<dbReference type="InterPro" id="IPR022385">
    <property type="entry name" value="Rhs_assc_core"/>
</dbReference>
<sequence length="1373" mass="155912">MSGKPASRQGDMTKVGGPIVQGSAGVMIGAPTGVACSVCPGGMTIGEPVNPLLGAKVLPGEVDMSLPGPLAYVVSRSYSSYCTKTPSPVGVFGPGWKAPADIRLQIRDNGLILNDNGGRSIYFERLLPGEVGHSRTEGLFLVRGGAPKLNFHRLDKLWAILPEDIRCNPHIYMVANSPQGPWWFLGWPDRVPDVDETLPPPPPPYRVLTGLVDRFGRVLAFHREAAGELTGEITAVTDGAGRRFRLVLSTQAQRAENAGNVSSSEFPTTLPRTGYGADNGIRLAEVWLVHDPEYPEDLPALPLVRYAYTPRGELAAVFDRSGTRVRSFAYALQHPGRIVAHCYAGRPESHYRYNEQGYVTEQVNSQGLSYRFAYEKAQVIITDSLGRREVLHLKGEGSLKRVVKHERKDGTVTFNKYDYQGRLAAHTDAAGRVTEYRRGVVDGLVTASLTPDGKETRFGYVDQQLSTVIFPDGLRSSRKYDDKGCLTQETSRSGEVTQYFYDDPHSELPTALLDATGSRKQITWSRYDQLLTFADCSGYETRYEYNRFGQTTAVHYEEGLSIYQRYDSRGRLVGRRDVQGHATEFEYNDAGDLTAVIHPDGCRSVTGYDARGRVVSMTEGGLTRRAEYDAAGRIIALVNENGATTTREYDPLDRLVQETGFDGRTTRYQYALTGLLARSEDAGLVTQWQYDEADRLTQRIVGGEPAEQLQYDKHGWLTSISHLSEGHRVTVIYRHDSKGRTIREQQMVYNPETGELLWAHETKQTYSAQGLANRFTLDNLPPVEWLTYGSGYLAGMKLGDTPLVEYTRDRLHRETQRRFGAYELASTWTSVGQLQSHHLNSLMFDRDYSYDETGHLVRISGPRQTREYSYSRAGRLTGVHTTSTNLDITIPYATDPASNRLPDPELYPDSPLKAWPENRITEDAYYVYRYDAFGRLIEKTDRIPKEVNRMYDERTHRYAYDNQHRLVHYIRTQYDKTQAEGRYIYDPLGRRICKQVWKREREHPDHDQMALSRRPHVTWYGWEGDRLTTIQTAKTRVQTVYQPGSYTPLLRIETDVAELEKTRHRSLAEILQQDGGEDGHSVAFPPELVQKLNVLETEIRRNQVSDNNREWLAGGGLTVEQMAAQLEEEYVPERKLHLYHCDHRGLPLALIDADNSVVWRAEYDEWGNLLNEDNPRNLQQLIRLPGQQYDDESELYYNRHRYYNPEQGRYITQDPIGLRGGWNPYTYPLNPVTGMDPLGLKVTFKGNEEQQKAMKEAYESVRKTKHGQEMIEKMELSDHDYIFRGPRKGMEHTCYDPSEYTFYIEKDSDHAACQYQGKDKACKLTSTPLSVVIAHEMGHAMGENDDGPGHMNNVKKHENPVRKEMGIPPRMKY</sequence>
<dbReference type="InterPro" id="IPR053422">
    <property type="entry name" value="RHS_domain"/>
</dbReference>
<keyword evidence="2" id="KW-0677">Repeat</keyword>
<accession>D4BIL4</accession>
<comment type="similarity">
    <text evidence="1">Belongs to the RHS family.</text>
</comment>
<feature type="domain" description="RHS protein conserved region" evidence="3">
    <location>
        <begin position="1137"/>
        <end position="1173"/>
    </location>
</feature>
<gene>
    <name evidence="6" type="primary">rhsC</name>
    <name evidence="6" type="ORF">CIT292_10381</name>
</gene>
<dbReference type="Pfam" id="PF03527">
    <property type="entry name" value="RHS"/>
    <property type="match status" value="1"/>
</dbReference>
<dbReference type="NCBIfam" id="TIGR03696">
    <property type="entry name" value="Rhs_assc_core"/>
    <property type="match status" value="1"/>
</dbReference>
<name>D4BIL4_9ENTR</name>
<feature type="domain" description="Teneurin-like YD-shell" evidence="5">
    <location>
        <begin position="477"/>
        <end position="617"/>
    </location>
</feature>
<reference evidence="6 7" key="1">
    <citation type="submission" date="2010-02" db="EMBL/GenBank/DDBJ databases">
        <authorList>
            <person name="Weinstock G."/>
            <person name="Sodergren E."/>
            <person name="Clifton S."/>
            <person name="Fulton L."/>
            <person name="Fulton B."/>
            <person name="Courtney L."/>
            <person name="Fronick C."/>
            <person name="Harrison M."/>
            <person name="Strong C."/>
            <person name="Farmer C."/>
            <person name="Delahaunty K."/>
            <person name="Markovic C."/>
            <person name="Hall O."/>
            <person name="Minx P."/>
            <person name="Tomlinson C."/>
            <person name="Mitreva M."/>
            <person name="Nelson J."/>
            <person name="Hou S."/>
            <person name="Wollam A."/>
            <person name="Pepin K.H."/>
            <person name="Johnson M."/>
            <person name="Bhonagiri V."/>
            <person name="Zhang X."/>
            <person name="Suruliraj S."/>
            <person name="Warren W."/>
            <person name="Chinwalla A."/>
            <person name="Mardis E.R."/>
            <person name="Wilson R.K."/>
        </authorList>
    </citation>
    <scope>NUCLEOTIDE SEQUENCE [LARGE SCALE GENOMIC DNA]</scope>
    <source>
        <strain evidence="6 7">ATCC 29220</strain>
    </source>
</reference>
<dbReference type="Pfam" id="PF25023">
    <property type="entry name" value="TEN_YD-shell"/>
    <property type="match status" value="1"/>
</dbReference>
<evidence type="ECO:0000313" key="6">
    <source>
        <dbReference type="EMBL" id="EFE06258.1"/>
    </source>
</evidence>
<evidence type="ECO:0000259" key="4">
    <source>
        <dbReference type="Pfam" id="PF20148"/>
    </source>
</evidence>
<dbReference type="Gene3D" id="2.180.10.10">
    <property type="entry name" value="RHS repeat-associated core"/>
    <property type="match status" value="2"/>
</dbReference>
<feature type="domain" description="DUF6531" evidence="4">
    <location>
        <begin position="46"/>
        <end position="123"/>
    </location>
</feature>
<dbReference type="PANTHER" id="PTHR32305">
    <property type="match status" value="1"/>
</dbReference>
<evidence type="ECO:0000259" key="5">
    <source>
        <dbReference type="Pfam" id="PF25023"/>
    </source>
</evidence>
<proteinExistence type="inferred from homology"/>
<evidence type="ECO:0000256" key="2">
    <source>
        <dbReference type="ARBA" id="ARBA00022737"/>
    </source>
</evidence>
<dbReference type="InterPro" id="IPR001826">
    <property type="entry name" value="RHS"/>
</dbReference>
<dbReference type="eggNOG" id="COG3209">
    <property type="taxonomic scope" value="Bacteria"/>
</dbReference>
<dbReference type="HOGENOM" id="CLU_001218_0_1_6"/>
<dbReference type="Pfam" id="PF20148">
    <property type="entry name" value="DUF6531"/>
    <property type="match status" value="1"/>
</dbReference>
<comment type="caution">
    <text evidence="6">The sequence shown here is derived from an EMBL/GenBank/DDBJ whole genome shotgun (WGS) entry which is preliminary data.</text>
</comment>
<dbReference type="InterPro" id="IPR031325">
    <property type="entry name" value="RHS_repeat"/>
</dbReference>
<dbReference type="Pfam" id="PF05593">
    <property type="entry name" value="RHS_repeat"/>
    <property type="match status" value="2"/>
</dbReference>
<dbReference type="PANTHER" id="PTHR32305:SF15">
    <property type="entry name" value="PROTEIN RHSA-RELATED"/>
    <property type="match status" value="1"/>
</dbReference>
<dbReference type="InterPro" id="IPR056823">
    <property type="entry name" value="TEN-like_YD-shell"/>
</dbReference>
<protein>
    <submittedName>
        <fullName evidence="6">Protein RhsC</fullName>
    </submittedName>
</protein>
<dbReference type="InterPro" id="IPR045351">
    <property type="entry name" value="DUF6531"/>
</dbReference>
<organism evidence="6 7">
    <name type="scientific">Citrobacter youngae ATCC 29220</name>
    <dbReference type="NCBI Taxonomy" id="500640"/>
    <lineage>
        <taxon>Bacteria</taxon>
        <taxon>Pseudomonadati</taxon>
        <taxon>Pseudomonadota</taxon>
        <taxon>Gammaproteobacteria</taxon>
        <taxon>Enterobacterales</taxon>
        <taxon>Enterobacteriaceae</taxon>
        <taxon>Citrobacter</taxon>
        <taxon>Citrobacter freundii complex</taxon>
    </lineage>
</organism>
<evidence type="ECO:0000259" key="3">
    <source>
        <dbReference type="Pfam" id="PF03527"/>
    </source>
</evidence>
<dbReference type="NCBIfam" id="TIGR01643">
    <property type="entry name" value="YD_repeat_2x"/>
    <property type="match status" value="4"/>
</dbReference>